<dbReference type="GO" id="GO:0004222">
    <property type="term" value="F:metalloendopeptidase activity"/>
    <property type="evidence" value="ECO:0007669"/>
    <property type="project" value="InterPro"/>
</dbReference>
<evidence type="ECO:0000256" key="8">
    <source>
        <dbReference type="ARBA" id="ARBA00023049"/>
    </source>
</evidence>
<dbReference type="InterPro" id="IPR011990">
    <property type="entry name" value="TPR-like_helical_dom_sf"/>
</dbReference>
<evidence type="ECO:0000256" key="1">
    <source>
        <dbReference type="ARBA" id="ARBA00001947"/>
    </source>
</evidence>
<evidence type="ECO:0000256" key="3">
    <source>
        <dbReference type="ARBA" id="ARBA00022723"/>
    </source>
</evidence>
<dbReference type="GO" id="GO:0046872">
    <property type="term" value="F:metal ion binding"/>
    <property type="evidence" value="ECO:0007669"/>
    <property type="project" value="UniProtKB-KW"/>
</dbReference>
<name>A0A3B1CJD8_9ZZZZ</name>
<accession>A0A3B1CJD8</accession>
<evidence type="ECO:0000256" key="5">
    <source>
        <dbReference type="ARBA" id="ARBA00022801"/>
    </source>
</evidence>
<evidence type="ECO:0000313" key="10">
    <source>
        <dbReference type="EMBL" id="VAX18905.1"/>
    </source>
</evidence>
<protein>
    <recommendedName>
        <fullName evidence="9">Peptidase M48 domain-containing protein</fullName>
    </recommendedName>
</protein>
<feature type="domain" description="Peptidase M48" evidence="9">
    <location>
        <begin position="62"/>
        <end position="237"/>
    </location>
</feature>
<keyword evidence="3" id="KW-0479">Metal-binding</keyword>
<organism evidence="10">
    <name type="scientific">hydrothermal vent metagenome</name>
    <dbReference type="NCBI Taxonomy" id="652676"/>
    <lineage>
        <taxon>unclassified sequences</taxon>
        <taxon>metagenomes</taxon>
        <taxon>ecological metagenomes</taxon>
    </lineage>
</organism>
<keyword evidence="8" id="KW-0482">Metalloprotease</keyword>
<dbReference type="PANTHER" id="PTHR44858">
    <property type="entry name" value="TETRATRICOPEPTIDE REPEAT PROTEIN 6"/>
    <property type="match status" value="1"/>
</dbReference>
<evidence type="ECO:0000256" key="2">
    <source>
        <dbReference type="ARBA" id="ARBA00022670"/>
    </source>
</evidence>
<dbReference type="GO" id="GO:0006508">
    <property type="term" value="P:proteolysis"/>
    <property type="evidence" value="ECO:0007669"/>
    <property type="project" value="UniProtKB-KW"/>
</dbReference>
<dbReference type="InterPro" id="IPR050498">
    <property type="entry name" value="Ycf3"/>
</dbReference>
<dbReference type="Pfam" id="PF01435">
    <property type="entry name" value="Peptidase_M48"/>
    <property type="match status" value="1"/>
</dbReference>
<dbReference type="AlphaFoldDB" id="A0A3B1CJD8"/>
<dbReference type="SMART" id="SM00028">
    <property type="entry name" value="TPR"/>
    <property type="match status" value="2"/>
</dbReference>
<evidence type="ECO:0000259" key="9">
    <source>
        <dbReference type="Pfam" id="PF01435"/>
    </source>
</evidence>
<reference evidence="10" key="1">
    <citation type="submission" date="2018-06" db="EMBL/GenBank/DDBJ databases">
        <authorList>
            <person name="Zhirakovskaya E."/>
        </authorList>
    </citation>
    <scope>NUCLEOTIDE SEQUENCE</scope>
</reference>
<keyword evidence="5" id="KW-0378">Hydrolase</keyword>
<sequence length="487" mass="55250">MTYRPSILFTVTPVLASLVILFSVTVSADSSVTPSGPLSKRDYWISQKKLLDKNDARSTLAHKIFADVLAAADRRPGPIPELFILDEEGYPWARSLPDGTIILTRGAIDICLKAKSSDNAKARLAFIIGHELSHQVNGDFWHFFFYQGVRPELAKDPDMKKTLEQVMEIALLTDQVITKELKADQYGVIYASQAGYNVRRIVDTDVNFFREWTAATSPALLKGAMLDVNHPQIEQRSATVLITLKKVSEKVKVFDKGVEAYKRGGYVFAKSYFEDFLSVYQSREAYNNLGLVYYQMAADQLDKWKPDRPAFRLSLIIDADTRAKKTLSFRKQAQSSLARTMMKSESHESRFIKYANTASKYFREAAERDHTYSPAHNNLACVHFLKSEYSSAVGELDLSLTLNPENAEAYNNRGVAYLQMGRKIKVNLNEKVEADLEKAIELKPDYVDAIFNIAYFYKLNDKVKKKNLYAKRLAELDPGSRLLRALR</sequence>
<proteinExistence type="predicted"/>
<dbReference type="PANTHER" id="PTHR44858:SF1">
    <property type="entry name" value="UDP-N-ACETYLGLUCOSAMINE--PEPTIDE N-ACETYLGLUCOSAMINYLTRANSFERASE SPINDLY-RELATED"/>
    <property type="match status" value="1"/>
</dbReference>
<comment type="cofactor">
    <cofactor evidence="1">
        <name>Zn(2+)</name>
        <dbReference type="ChEBI" id="CHEBI:29105"/>
    </cofactor>
</comment>
<dbReference type="InterPro" id="IPR019734">
    <property type="entry name" value="TPR_rpt"/>
</dbReference>
<evidence type="ECO:0000256" key="7">
    <source>
        <dbReference type="ARBA" id="ARBA00022833"/>
    </source>
</evidence>
<evidence type="ECO:0000256" key="6">
    <source>
        <dbReference type="ARBA" id="ARBA00022803"/>
    </source>
</evidence>
<dbReference type="InterPro" id="IPR001915">
    <property type="entry name" value="Peptidase_M48"/>
</dbReference>
<evidence type="ECO:0000256" key="4">
    <source>
        <dbReference type="ARBA" id="ARBA00022737"/>
    </source>
</evidence>
<keyword evidence="7" id="KW-0862">Zinc</keyword>
<keyword evidence="4" id="KW-0677">Repeat</keyword>
<keyword evidence="6" id="KW-0802">TPR repeat</keyword>
<gene>
    <name evidence="10" type="ORF">MNBD_NITROSPINAE04-1112</name>
</gene>
<dbReference type="EMBL" id="UOGA01000141">
    <property type="protein sequence ID" value="VAX18905.1"/>
    <property type="molecule type" value="Genomic_DNA"/>
</dbReference>
<dbReference type="SUPFAM" id="SSF48452">
    <property type="entry name" value="TPR-like"/>
    <property type="match status" value="1"/>
</dbReference>
<keyword evidence="2" id="KW-0645">Protease</keyword>
<dbReference type="Gene3D" id="1.25.40.10">
    <property type="entry name" value="Tetratricopeptide repeat domain"/>
    <property type="match status" value="2"/>
</dbReference>